<dbReference type="Proteomes" id="UP000035489">
    <property type="component" value="Unassembled WGS sequence"/>
</dbReference>
<dbReference type="OrthoDB" id="7366326at2"/>
<keyword evidence="1" id="KW-0472">Membrane</keyword>
<keyword evidence="3" id="KW-1185">Reference proteome</keyword>
<dbReference type="STRING" id="1225564.AA309_09935"/>
<organism evidence="2 3">
    <name type="scientific">Microvirga vignae</name>
    <dbReference type="NCBI Taxonomy" id="1225564"/>
    <lineage>
        <taxon>Bacteria</taxon>
        <taxon>Pseudomonadati</taxon>
        <taxon>Pseudomonadota</taxon>
        <taxon>Alphaproteobacteria</taxon>
        <taxon>Hyphomicrobiales</taxon>
        <taxon>Methylobacteriaceae</taxon>
        <taxon>Microvirga</taxon>
    </lineage>
</organism>
<evidence type="ECO:0000313" key="2">
    <source>
        <dbReference type="EMBL" id="KLK93297.1"/>
    </source>
</evidence>
<feature type="transmembrane region" description="Helical" evidence="1">
    <location>
        <begin position="6"/>
        <end position="25"/>
    </location>
</feature>
<dbReference type="EMBL" id="LCYG01000021">
    <property type="protein sequence ID" value="KLK93297.1"/>
    <property type="molecule type" value="Genomic_DNA"/>
</dbReference>
<reference evidence="2 3" key="1">
    <citation type="submission" date="2015-05" db="EMBL/GenBank/DDBJ databases">
        <title>Draft genome sequence of Microvirga vignae strain BR3299, a novel nitrogen fixing bacteria isolated from Brazil semi-aired region.</title>
        <authorList>
            <person name="Zilli J.E."/>
            <person name="Passos S.R."/>
            <person name="Leite J."/>
            <person name="Baldani J.I."/>
            <person name="Xavier G.R."/>
            <person name="Rumjaneck N.G."/>
            <person name="Simoes-Araujo J.L."/>
        </authorList>
    </citation>
    <scope>NUCLEOTIDE SEQUENCE [LARGE SCALE GENOMIC DNA]</scope>
    <source>
        <strain evidence="2 3">BR3299</strain>
    </source>
</reference>
<keyword evidence="1" id="KW-0812">Transmembrane</keyword>
<dbReference type="InterPro" id="IPR046093">
    <property type="entry name" value="DUF6111"/>
</dbReference>
<keyword evidence="1" id="KW-1133">Transmembrane helix</keyword>
<dbReference type="RefSeq" id="WP_047188844.1">
    <property type="nucleotide sequence ID" value="NZ_LCYG01000021.1"/>
</dbReference>
<accession>A0A0H1RL18</accession>
<sequence>MTRAFLQGLVLFFLPFVLFGLYLVIRRRNALAWSSWSDQSFWLAIAGLAMVIASLIVTGLVTERHTGAFVPPHIENGRVVPGQFQ</sequence>
<feature type="transmembrane region" description="Helical" evidence="1">
    <location>
        <begin position="41"/>
        <end position="61"/>
    </location>
</feature>
<proteinExistence type="predicted"/>
<evidence type="ECO:0000256" key="1">
    <source>
        <dbReference type="SAM" id="Phobius"/>
    </source>
</evidence>
<protein>
    <submittedName>
        <fullName evidence="2">Uncharacterized protein</fullName>
    </submittedName>
</protein>
<dbReference type="Pfam" id="PF19606">
    <property type="entry name" value="DUF6111"/>
    <property type="match status" value="1"/>
</dbReference>
<evidence type="ECO:0000313" key="3">
    <source>
        <dbReference type="Proteomes" id="UP000035489"/>
    </source>
</evidence>
<dbReference type="AlphaFoldDB" id="A0A0H1RL18"/>
<name>A0A0H1RL18_9HYPH</name>
<comment type="caution">
    <text evidence="2">The sequence shown here is derived from an EMBL/GenBank/DDBJ whole genome shotgun (WGS) entry which is preliminary data.</text>
</comment>
<gene>
    <name evidence="2" type="ORF">AA309_09935</name>
</gene>
<dbReference type="PATRIC" id="fig|1225564.3.peg.2630"/>